<reference evidence="3" key="2">
    <citation type="journal article" date="2014" name="ISME J.">
        <title>Microbial stratification in low pH oxic and suboxic macroscopic growths along an acid mine drainage.</title>
        <authorList>
            <person name="Mendez-Garcia C."/>
            <person name="Mesa V."/>
            <person name="Sprenger R.R."/>
            <person name="Richter M."/>
            <person name="Diez M.S."/>
            <person name="Solano J."/>
            <person name="Bargiela R."/>
            <person name="Golyshina O.V."/>
            <person name="Manteca A."/>
            <person name="Ramos J.L."/>
            <person name="Gallego J.R."/>
            <person name="Llorente I."/>
            <person name="Martins Dos Santos V.A."/>
            <person name="Jensen O.N."/>
            <person name="Pelaez A.I."/>
            <person name="Sanchez J."/>
            <person name="Ferrer M."/>
        </authorList>
    </citation>
    <scope>NUCLEOTIDE SEQUENCE</scope>
</reference>
<evidence type="ECO:0000256" key="1">
    <source>
        <dbReference type="SAM" id="MobiDB-lite"/>
    </source>
</evidence>
<sequence>RGEFRSSKCCGVGDCIESCPYDNIYIHDVRHSLRARLRIPAPRPEPPFVREPQLPMVESRGPTRLRPAGK</sequence>
<gene>
    <name evidence="3" type="ORF">B2A_06747</name>
</gene>
<feature type="region of interest" description="Disordered" evidence="1">
    <location>
        <begin position="44"/>
        <end position="70"/>
    </location>
</feature>
<dbReference type="PROSITE" id="PS51379">
    <property type="entry name" value="4FE4S_FER_2"/>
    <property type="match status" value="1"/>
</dbReference>
<dbReference type="AlphaFoldDB" id="T1A4P8"/>
<evidence type="ECO:0000313" key="3">
    <source>
        <dbReference type="EMBL" id="EQD51947.1"/>
    </source>
</evidence>
<name>T1A4P8_9ZZZZ</name>
<evidence type="ECO:0000259" key="2">
    <source>
        <dbReference type="PROSITE" id="PS51379"/>
    </source>
</evidence>
<proteinExistence type="predicted"/>
<dbReference type="SUPFAM" id="SSF54862">
    <property type="entry name" value="4Fe-4S ferredoxins"/>
    <property type="match status" value="1"/>
</dbReference>
<accession>T1A4P8</accession>
<protein>
    <recommendedName>
        <fullName evidence="2">4Fe-4S ferredoxin-type domain-containing protein</fullName>
    </recommendedName>
</protein>
<dbReference type="EMBL" id="AUZZ01004798">
    <property type="protein sequence ID" value="EQD51947.1"/>
    <property type="molecule type" value="Genomic_DNA"/>
</dbReference>
<comment type="caution">
    <text evidence="3">The sequence shown here is derived from an EMBL/GenBank/DDBJ whole genome shotgun (WGS) entry which is preliminary data.</text>
</comment>
<dbReference type="InterPro" id="IPR017896">
    <property type="entry name" value="4Fe4S_Fe-S-bd"/>
</dbReference>
<organism evidence="3">
    <name type="scientific">mine drainage metagenome</name>
    <dbReference type="NCBI Taxonomy" id="410659"/>
    <lineage>
        <taxon>unclassified sequences</taxon>
        <taxon>metagenomes</taxon>
        <taxon>ecological metagenomes</taxon>
    </lineage>
</organism>
<reference evidence="3" key="1">
    <citation type="submission" date="2013-08" db="EMBL/GenBank/DDBJ databases">
        <authorList>
            <person name="Mendez C."/>
            <person name="Richter M."/>
            <person name="Ferrer M."/>
            <person name="Sanchez J."/>
        </authorList>
    </citation>
    <scope>NUCLEOTIDE SEQUENCE</scope>
</reference>
<feature type="domain" description="4Fe-4S ferredoxin-type" evidence="2">
    <location>
        <begin position="1"/>
        <end position="29"/>
    </location>
</feature>
<feature type="non-terminal residue" evidence="3">
    <location>
        <position position="1"/>
    </location>
</feature>